<dbReference type="RefSeq" id="WP_310824111.1">
    <property type="nucleotide sequence ID" value="NZ_JAQGEC010000001.1"/>
</dbReference>
<evidence type="ECO:0000256" key="2">
    <source>
        <dbReference type="ARBA" id="ARBA00009149"/>
    </source>
</evidence>
<dbReference type="InterPro" id="IPR001635">
    <property type="entry name" value="Flag_hook_Flik"/>
</dbReference>
<evidence type="ECO:0000256" key="4">
    <source>
        <dbReference type="SAM" id="MobiDB-lite"/>
    </source>
</evidence>
<comment type="caution">
    <text evidence="6">The sequence shown here is derived from an EMBL/GenBank/DDBJ whole genome shotgun (WGS) entry which is preliminary data.</text>
</comment>
<dbReference type="InterPro" id="IPR021136">
    <property type="entry name" value="Flagellar_hook_control-like_C"/>
</dbReference>
<gene>
    <name evidence="6" type="primary">fliK</name>
    <name evidence="6" type="ORF">O7047_01640</name>
</gene>
<dbReference type="InterPro" id="IPR052563">
    <property type="entry name" value="FliK"/>
</dbReference>
<keyword evidence="3" id="KW-1005">Bacterial flagellum biogenesis</keyword>
<dbReference type="NCBIfam" id="NF007514">
    <property type="entry name" value="PRK10118.1"/>
    <property type="match status" value="1"/>
</dbReference>
<organism evidence="6 7">
    <name type="scientific">Pseudenterobacter timonensis</name>
    <dbReference type="NCBI Taxonomy" id="1755099"/>
    <lineage>
        <taxon>Bacteria</taxon>
        <taxon>Pseudomonadati</taxon>
        <taxon>Pseudomonadota</taxon>
        <taxon>Gammaproteobacteria</taxon>
        <taxon>Enterobacterales</taxon>
        <taxon>Enterobacteriaceae</taxon>
        <taxon>Pseudenterobacter</taxon>
    </lineage>
</organism>
<keyword evidence="6" id="KW-0282">Flagellum</keyword>
<dbReference type="PRINTS" id="PR01007">
    <property type="entry name" value="FLGHOOKFLIK"/>
</dbReference>
<dbReference type="Pfam" id="PF02120">
    <property type="entry name" value="Flg_hook"/>
    <property type="match status" value="1"/>
</dbReference>
<dbReference type="Proteomes" id="UP001248822">
    <property type="component" value="Unassembled WGS sequence"/>
</dbReference>
<feature type="region of interest" description="Disordered" evidence="4">
    <location>
        <begin position="185"/>
        <end position="208"/>
    </location>
</feature>
<dbReference type="GO" id="GO:0044780">
    <property type="term" value="P:bacterial-type flagellum assembly"/>
    <property type="evidence" value="ECO:0007669"/>
    <property type="project" value="InterPro"/>
</dbReference>
<feature type="region of interest" description="Disordered" evidence="4">
    <location>
        <begin position="1"/>
        <end position="26"/>
    </location>
</feature>
<evidence type="ECO:0000256" key="3">
    <source>
        <dbReference type="ARBA" id="ARBA00022795"/>
    </source>
</evidence>
<dbReference type="InterPro" id="IPR038610">
    <property type="entry name" value="FliK-like_C_sf"/>
</dbReference>
<feature type="compositionally biased region" description="Polar residues" evidence="4">
    <location>
        <begin position="353"/>
        <end position="373"/>
    </location>
</feature>
<dbReference type="Gene3D" id="3.30.750.140">
    <property type="match status" value="1"/>
</dbReference>
<accession>A0AAE4ITD4</accession>
<keyword evidence="6" id="KW-0966">Cell projection</keyword>
<feature type="compositionally biased region" description="Polar residues" evidence="4">
    <location>
        <begin position="1"/>
        <end position="12"/>
    </location>
</feature>
<keyword evidence="6" id="KW-0969">Cilium</keyword>
<dbReference type="GO" id="GO:0009424">
    <property type="term" value="C:bacterial-type flagellum hook"/>
    <property type="evidence" value="ECO:0007669"/>
    <property type="project" value="InterPro"/>
</dbReference>
<dbReference type="EMBL" id="JAQGEC010000001">
    <property type="protein sequence ID" value="MDR9888940.1"/>
    <property type="molecule type" value="Genomic_DNA"/>
</dbReference>
<evidence type="ECO:0000313" key="6">
    <source>
        <dbReference type="EMBL" id="MDR9888940.1"/>
    </source>
</evidence>
<dbReference type="AlphaFoldDB" id="A0AAE4ITD4"/>
<dbReference type="PANTHER" id="PTHR37533">
    <property type="entry name" value="FLAGELLAR HOOK-LENGTH CONTROL PROTEIN"/>
    <property type="match status" value="1"/>
</dbReference>
<feature type="domain" description="Flagellar hook-length control protein-like C-terminal" evidence="5">
    <location>
        <begin position="278"/>
        <end position="358"/>
    </location>
</feature>
<feature type="region of interest" description="Disordered" evidence="4">
    <location>
        <begin position="353"/>
        <end position="379"/>
    </location>
</feature>
<evidence type="ECO:0000256" key="1">
    <source>
        <dbReference type="ARBA" id="ARBA00003944"/>
    </source>
</evidence>
<dbReference type="PANTHER" id="PTHR37533:SF2">
    <property type="entry name" value="FLAGELLAR HOOK-LENGTH CONTROL PROTEIN"/>
    <property type="match status" value="1"/>
</dbReference>
<name>A0AAE4ITD4_9ENTR</name>
<comment type="similarity">
    <text evidence="2">Belongs to the FliK family.</text>
</comment>
<reference evidence="6" key="1">
    <citation type="submission" date="2022-12" db="EMBL/GenBank/DDBJ databases">
        <title>NDM-1 containing novel ST 2018 Pseudenterobacter timonensis.</title>
        <authorList>
            <person name="Halder G."/>
            <person name="Mandal S."/>
            <person name="Dutta S."/>
        </authorList>
    </citation>
    <scope>NUCLEOTIDE SEQUENCE</scope>
    <source>
        <strain evidence="6">CNCI147</strain>
    </source>
</reference>
<protein>
    <submittedName>
        <fullName evidence="6">Flagellar hook length control protein FliK</fullName>
    </submittedName>
</protein>
<proteinExistence type="inferred from homology"/>
<dbReference type="CDD" id="cd17470">
    <property type="entry name" value="T3SS_Flik_C"/>
    <property type="match status" value="1"/>
</dbReference>
<comment type="function">
    <text evidence="1">Controls the length of the flagellar hook.</text>
</comment>
<evidence type="ECO:0000313" key="7">
    <source>
        <dbReference type="Proteomes" id="UP001248822"/>
    </source>
</evidence>
<sequence>MITLQHLLTTDNEPAGVTPGTTPDEGSHDFLSLLAQALTTRPAQEGETPLTPAELKSATGKTPLLQTRDAPTRLADLLARHALNETSQEEQILPAGMLPVAQGDALRTLTAAAQKAQSKSELSDDDLAGLSALMAMLPPPQAVTTIAPPPSVTASASAEQPVATAIIGAAITTAAIPAAGDGDQPALTDAATGQDKGATLTDKAPLPADGVPVKAAETSALKDLSPAAQNATTPGIALAPVMSNSVTVAPAASLVASAAVISQPLGTAEWQQAISQHVTLFTRQGQQSAELRLHPEELGQVQISLRLDDSQAQLQMSSPHGHVRAALEAALPVLRTQLADNGIQLTQSTISSDTFSGQQHSSSQHNAPRSGQQGAREDENDELLPLPSALQAAARGNGAVDIFA</sequence>
<evidence type="ECO:0000259" key="5">
    <source>
        <dbReference type="Pfam" id="PF02120"/>
    </source>
</evidence>